<evidence type="ECO:0000256" key="3">
    <source>
        <dbReference type="RuleBase" id="RU000363"/>
    </source>
</evidence>
<accession>A0A849BJ29</accession>
<dbReference type="SUPFAM" id="SSF51735">
    <property type="entry name" value="NAD(P)-binding Rossmann-fold domains"/>
    <property type="match status" value="1"/>
</dbReference>
<comment type="caution">
    <text evidence="4">The sequence shown here is derived from an EMBL/GenBank/DDBJ whole genome shotgun (WGS) entry which is preliminary data.</text>
</comment>
<evidence type="ECO:0000256" key="2">
    <source>
        <dbReference type="ARBA" id="ARBA00023002"/>
    </source>
</evidence>
<name>A0A849BJ29_9BURK</name>
<proteinExistence type="inferred from homology"/>
<dbReference type="InterPro" id="IPR036291">
    <property type="entry name" value="NAD(P)-bd_dom_sf"/>
</dbReference>
<keyword evidence="2" id="KW-0560">Oxidoreductase</keyword>
<evidence type="ECO:0000313" key="5">
    <source>
        <dbReference type="Proteomes" id="UP000542973"/>
    </source>
</evidence>
<dbReference type="CDD" id="cd05374">
    <property type="entry name" value="17beta-HSD-like_SDR_c"/>
    <property type="match status" value="1"/>
</dbReference>
<dbReference type="GO" id="GO:0016491">
    <property type="term" value="F:oxidoreductase activity"/>
    <property type="evidence" value="ECO:0007669"/>
    <property type="project" value="UniProtKB-KW"/>
</dbReference>
<reference evidence="4 5" key="1">
    <citation type="submission" date="2020-05" db="EMBL/GenBank/DDBJ databases">
        <title>MicrobeNet Type strains.</title>
        <authorList>
            <person name="Nicholson A.C."/>
        </authorList>
    </citation>
    <scope>NUCLEOTIDE SEQUENCE [LARGE SCALE GENOMIC DNA]</scope>
    <source>
        <strain evidence="4 5">ATCC 700815</strain>
    </source>
</reference>
<dbReference type="PRINTS" id="PR00081">
    <property type="entry name" value="GDHRDH"/>
</dbReference>
<dbReference type="AlphaFoldDB" id="A0A849BJ29"/>
<organism evidence="4 5">
    <name type="scientific">Cupriavidus gilardii</name>
    <dbReference type="NCBI Taxonomy" id="82541"/>
    <lineage>
        <taxon>Bacteria</taxon>
        <taxon>Pseudomonadati</taxon>
        <taxon>Pseudomonadota</taxon>
        <taxon>Betaproteobacteria</taxon>
        <taxon>Burkholderiales</taxon>
        <taxon>Burkholderiaceae</taxon>
        <taxon>Cupriavidus</taxon>
    </lineage>
</organism>
<dbReference type="Gene3D" id="3.40.50.720">
    <property type="entry name" value="NAD(P)-binding Rossmann-like Domain"/>
    <property type="match status" value="1"/>
</dbReference>
<gene>
    <name evidence="4" type="ORF">HLB16_07045</name>
</gene>
<sequence length="298" mass="31406">MSANTNTNTNTNTDADANDSKVWFITGASRGFGLELTRAALARGDRVVATARRPETIAAALGEHANLLSVALDVTNEAQAIAAADAAVARFGRIDVLVNNAGYGLLGAVEEASAKEVEQQFATNVFGVLAVIRAVLPQMRRQRSGHVINISSIGGYAAYPGWGVYGATKFAVEGLTEALDAELAPLGVRATVVEPGFFRTNFLDDSSLVRVRSEIAAYAETVGAMRGHMASANHQQPGDPVKLAAALLALADSDTPPVRLPLGSDTVARITEKNRKVEAELSAWRALAVSTDHDDVRV</sequence>
<dbReference type="InterPro" id="IPR051911">
    <property type="entry name" value="SDR_oxidoreductase"/>
</dbReference>
<dbReference type="EMBL" id="JABEMD010000009">
    <property type="protein sequence ID" value="NNH10639.1"/>
    <property type="molecule type" value="Genomic_DNA"/>
</dbReference>
<dbReference type="PANTHER" id="PTHR43976:SF16">
    <property type="entry name" value="SHORT-CHAIN DEHYDROGENASE_REDUCTASE FAMILY PROTEIN"/>
    <property type="match status" value="1"/>
</dbReference>
<dbReference type="InterPro" id="IPR002347">
    <property type="entry name" value="SDR_fam"/>
</dbReference>
<dbReference type="PANTHER" id="PTHR43976">
    <property type="entry name" value="SHORT CHAIN DEHYDROGENASE"/>
    <property type="match status" value="1"/>
</dbReference>
<dbReference type="Proteomes" id="UP000542973">
    <property type="component" value="Unassembled WGS sequence"/>
</dbReference>
<comment type="similarity">
    <text evidence="1 3">Belongs to the short-chain dehydrogenases/reductases (SDR) family.</text>
</comment>
<dbReference type="RefSeq" id="WP_053824077.1">
    <property type="nucleotide sequence ID" value="NZ_BAAAEB010000023.1"/>
</dbReference>
<dbReference type="NCBIfam" id="NF004824">
    <property type="entry name" value="PRK06180.1"/>
    <property type="match status" value="1"/>
</dbReference>
<dbReference type="PRINTS" id="PR00080">
    <property type="entry name" value="SDRFAMILY"/>
</dbReference>
<evidence type="ECO:0000313" key="4">
    <source>
        <dbReference type="EMBL" id="NNH10639.1"/>
    </source>
</evidence>
<dbReference type="Pfam" id="PF00106">
    <property type="entry name" value="adh_short"/>
    <property type="match status" value="1"/>
</dbReference>
<evidence type="ECO:0000256" key="1">
    <source>
        <dbReference type="ARBA" id="ARBA00006484"/>
    </source>
</evidence>
<protein>
    <submittedName>
        <fullName evidence="4">SDR family NAD(P)-dependent oxidoreductase</fullName>
    </submittedName>
</protein>